<dbReference type="SUPFAM" id="SSF51182">
    <property type="entry name" value="RmlC-like cupins"/>
    <property type="match status" value="1"/>
</dbReference>
<sequence>MPDRKECGIMTQDIADLGARLRAIRKSNNWKISDVSRMTGLAISTISKVENGHMSLTYDKLMQVVKGLSIDLVDIFSNPAMSEAPARAMVTARRSVGREDNSYEIDARFYNYRYLNTDLAQKAIIPILGETTAKSIEEFGDMIRHEGEEFLYVLEGNLLVYTEFYNPVRLTVGESLYIDSTMGHAYIAVDCEKAKFLCACTKDDRSLLIEKAQSEEGDTPMGNDRAHAPAVKGGRRIGNGGTRKTSGAAGPRRRSIGKG</sequence>
<dbReference type="EMBL" id="CP000699">
    <property type="protein sequence ID" value="ABQ67794.1"/>
    <property type="molecule type" value="Genomic_DNA"/>
</dbReference>
<dbReference type="GO" id="GO:0005829">
    <property type="term" value="C:cytosol"/>
    <property type="evidence" value="ECO:0007669"/>
    <property type="project" value="TreeGrafter"/>
</dbReference>
<dbReference type="Gene3D" id="2.60.120.10">
    <property type="entry name" value="Jelly Rolls"/>
    <property type="match status" value="1"/>
</dbReference>
<evidence type="ECO:0000256" key="1">
    <source>
        <dbReference type="ARBA" id="ARBA00023125"/>
    </source>
</evidence>
<dbReference type="AlphaFoldDB" id="A0A9J9HAG5"/>
<dbReference type="Pfam" id="PF01381">
    <property type="entry name" value="HTH_3"/>
    <property type="match status" value="1"/>
</dbReference>
<dbReference type="InterPro" id="IPR014710">
    <property type="entry name" value="RmlC-like_jellyroll"/>
</dbReference>
<name>A0A9J9HAG5_RHIWR</name>
<organism evidence="4 5">
    <name type="scientific">Rhizorhabdus wittichii (strain DSM 6014 / CCUG 31198 / JCM 15750 / NBRC 105917 / EY 4224 / RW1)</name>
    <name type="common">Sphingomonas wittichii</name>
    <dbReference type="NCBI Taxonomy" id="392499"/>
    <lineage>
        <taxon>Bacteria</taxon>
        <taxon>Pseudomonadati</taxon>
        <taxon>Pseudomonadota</taxon>
        <taxon>Alphaproteobacteria</taxon>
        <taxon>Sphingomonadales</taxon>
        <taxon>Sphingomonadaceae</taxon>
        <taxon>Rhizorhabdus</taxon>
    </lineage>
</organism>
<dbReference type="SMART" id="SM00530">
    <property type="entry name" value="HTH_XRE"/>
    <property type="match status" value="1"/>
</dbReference>
<evidence type="ECO:0000313" key="4">
    <source>
        <dbReference type="EMBL" id="ABQ67794.1"/>
    </source>
</evidence>
<dbReference type="InterPro" id="IPR011051">
    <property type="entry name" value="RmlC_Cupin_sf"/>
</dbReference>
<dbReference type="InterPro" id="IPR001387">
    <property type="entry name" value="Cro/C1-type_HTH"/>
</dbReference>
<dbReference type="CDD" id="cd00093">
    <property type="entry name" value="HTH_XRE"/>
    <property type="match status" value="1"/>
</dbReference>
<dbReference type="Pfam" id="PF07883">
    <property type="entry name" value="Cupin_2"/>
    <property type="match status" value="1"/>
</dbReference>
<dbReference type="PANTHER" id="PTHR46797">
    <property type="entry name" value="HTH-TYPE TRANSCRIPTIONAL REGULATOR"/>
    <property type="match status" value="1"/>
</dbReference>
<dbReference type="CDD" id="cd02209">
    <property type="entry name" value="cupin_XRE_C"/>
    <property type="match status" value="1"/>
</dbReference>
<dbReference type="PANTHER" id="PTHR46797:SF20">
    <property type="entry name" value="BLR4304 PROTEIN"/>
    <property type="match status" value="1"/>
</dbReference>
<feature type="region of interest" description="Disordered" evidence="2">
    <location>
        <begin position="213"/>
        <end position="259"/>
    </location>
</feature>
<proteinExistence type="predicted"/>
<dbReference type="PROSITE" id="PS50943">
    <property type="entry name" value="HTH_CROC1"/>
    <property type="match status" value="1"/>
</dbReference>
<keyword evidence="5" id="KW-1185">Reference proteome</keyword>
<reference evidence="4 5" key="1">
    <citation type="journal article" date="2010" name="J. Bacteriol.">
        <title>Genome sequence of the dioxin-mineralizing bacterium Sphingomonas wittichii RW1.</title>
        <authorList>
            <person name="Miller T.R."/>
            <person name="Delcher A.L."/>
            <person name="Salzberg S.L."/>
            <person name="Saunders E."/>
            <person name="Detter J.C."/>
            <person name="Halden R.U."/>
        </authorList>
    </citation>
    <scope>NUCLEOTIDE SEQUENCE [LARGE SCALE GENOMIC DNA]</scope>
    <source>
        <strain evidence="5">DSM 6014 / CCUG 31198 / JCM 15750 / NBRC 105917 / EY 4224 / RW1</strain>
    </source>
</reference>
<dbReference type="Gene3D" id="1.10.260.40">
    <property type="entry name" value="lambda repressor-like DNA-binding domains"/>
    <property type="match status" value="1"/>
</dbReference>
<evidence type="ECO:0000313" key="5">
    <source>
        <dbReference type="Proteomes" id="UP000001989"/>
    </source>
</evidence>
<dbReference type="GO" id="GO:0003677">
    <property type="term" value="F:DNA binding"/>
    <property type="evidence" value="ECO:0007669"/>
    <property type="project" value="UniProtKB-KW"/>
</dbReference>
<accession>A0A9J9HAG5</accession>
<dbReference type="Proteomes" id="UP000001989">
    <property type="component" value="Chromosome"/>
</dbReference>
<dbReference type="KEGG" id="swi:Swit_1430"/>
<evidence type="ECO:0000259" key="3">
    <source>
        <dbReference type="PROSITE" id="PS50943"/>
    </source>
</evidence>
<evidence type="ECO:0000256" key="2">
    <source>
        <dbReference type="SAM" id="MobiDB-lite"/>
    </source>
</evidence>
<dbReference type="SUPFAM" id="SSF47413">
    <property type="entry name" value="lambda repressor-like DNA-binding domains"/>
    <property type="match status" value="1"/>
</dbReference>
<gene>
    <name evidence="4" type="ordered locus">Swit_1430</name>
</gene>
<dbReference type="InterPro" id="IPR050807">
    <property type="entry name" value="TransReg_Diox_bact_type"/>
</dbReference>
<dbReference type="InterPro" id="IPR013096">
    <property type="entry name" value="Cupin_2"/>
</dbReference>
<keyword evidence="1" id="KW-0238">DNA-binding</keyword>
<dbReference type="InterPro" id="IPR010982">
    <property type="entry name" value="Lambda_DNA-bd_dom_sf"/>
</dbReference>
<feature type="domain" description="HTH cro/C1-type" evidence="3">
    <location>
        <begin position="21"/>
        <end position="75"/>
    </location>
</feature>
<dbReference type="GO" id="GO:0003700">
    <property type="term" value="F:DNA-binding transcription factor activity"/>
    <property type="evidence" value="ECO:0007669"/>
    <property type="project" value="TreeGrafter"/>
</dbReference>
<protein>
    <submittedName>
        <fullName evidence="4">Transcriptional regulator, XRE family</fullName>
    </submittedName>
</protein>